<gene>
    <name evidence="1" type="ORF">LTS18_006649</name>
</gene>
<accession>A0ACC3D3X2</accession>
<evidence type="ECO:0000313" key="1">
    <source>
        <dbReference type="EMBL" id="KAK3061268.1"/>
    </source>
</evidence>
<organism evidence="1 2">
    <name type="scientific">Coniosporium uncinatum</name>
    <dbReference type="NCBI Taxonomy" id="93489"/>
    <lineage>
        <taxon>Eukaryota</taxon>
        <taxon>Fungi</taxon>
        <taxon>Dikarya</taxon>
        <taxon>Ascomycota</taxon>
        <taxon>Pezizomycotina</taxon>
        <taxon>Dothideomycetes</taxon>
        <taxon>Dothideomycetes incertae sedis</taxon>
        <taxon>Coniosporium</taxon>
    </lineage>
</organism>
<dbReference type="EMBL" id="JAWDJW010007955">
    <property type="protein sequence ID" value="KAK3061268.1"/>
    <property type="molecule type" value="Genomic_DNA"/>
</dbReference>
<evidence type="ECO:0000313" key="2">
    <source>
        <dbReference type="Proteomes" id="UP001186974"/>
    </source>
</evidence>
<keyword evidence="2" id="KW-1185">Reference proteome</keyword>
<proteinExistence type="predicted"/>
<name>A0ACC3D3X2_9PEZI</name>
<reference evidence="1" key="1">
    <citation type="submission" date="2024-09" db="EMBL/GenBank/DDBJ databases">
        <title>Black Yeasts Isolated from many extreme environments.</title>
        <authorList>
            <person name="Coleine C."/>
            <person name="Stajich J.E."/>
            <person name="Selbmann L."/>
        </authorList>
    </citation>
    <scope>NUCLEOTIDE SEQUENCE</scope>
    <source>
        <strain evidence="1">CCFEE 5737</strain>
    </source>
</reference>
<protein>
    <submittedName>
        <fullName evidence="1">Uncharacterized protein</fullName>
    </submittedName>
</protein>
<sequence>MDLTTITEDVAADAPADQKSLAEIATKANLEYGLKRYSEAADLYSTAVEKQAEQNGEMAPENAELLYLYGRCLFKVAVANSDVLGGKVAVEKKPEKPAKKAAANGEGSSKTVFEAAKQEENDAVGTGVEAKVDDAPASSNNPFFSVTGMENWESDEEEDGDGEAAEEEEEDDFANAYEILDMARTLFERRLQQEE</sequence>
<feature type="non-terminal residue" evidence="1">
    <location>
        <position position="195"/>
    </location>
</feature>
<dbReference type="Proteomes" id="UP001186974">
    <property type="component" value="Unassembled WGS sequence"/>
</dbReference>
<comment type="caution">
    <text evidence="1">The sequence shown here is derived from an EMBL/GenBank/DDBJ whole genome shotgun (WGS) entry which is preliminary data.</text>
</comment>